<dbReference type="Pfam" id="PF00288">
    <property type="entry name" value="GHMP_kinases_N"/>
    <property type="match status" value="1"/>
</dbReference>
<comment type="pathway">
    <text evidence="11">Carbohydrate metabolism; galactose metabolism.</text>
</comment>
<keyword evidence="10 11" id="KW-0119">Carbohydrate metabolism</keyword>
<dbReference type="PANTHER" id="PTHR10457:SF7">
    <property type="entry name" value="GALACTOKINASE-RELATED"/>
    <property type="match status" value="1"/>
</dbReference>
<evidence type="ECO:0000256" key="8">
    <source>
        <dbReference type="ARBA" id="ARBA00022842"/>
    </source>
</evidence>
<proteinExistence type="inferred from homology"/>
<dbReference type="InterPro" id="IPR036554">
    <property type="entry name" value="GHMP_kinase_C_sf"/>
</dbReference>
<dbReference type="Pfam" id="PF08544">
    <property type="entry name" value="GHMP_kinases_C"/>
    <property type="match status" value="1"/>
</dbReference>
<accession>A0A3A3GB23</accession>
<dbReference type="Gene3D" id="3.30.70.890">
    <property type="entry name" value="GHMP kinase, C-terminal domain"/>
    <property type="match status" value="1"/>
</dbReference>
<dbReference type="InterPro" id="IPR019539">
    <property type="entry name" value="GalKase_N"/>
</dbReference>
<dbReference type="FunFam" id="3.30.230.10:FF:000017">
    <property type="entry name" value="Galactokinase"/>
    <property type="match status" value="1"/>
</dbReference>
<feature type="domain" description="Galactokinase N-terminal" evidence="15">
    <location>
        <begin position="10"/>
        <end position="59"/>
    </location>
</feature>
<evidence type="ECO:0000256" key="1">
    <source>
        <dbReference type="ARBA" id="ARBA00006566"/>
    </source>
</evidence>
<dbReference type="UniPathway" id="UPA00214"/>
<dbReference type="GO" id="GO:0005524">
    <property type="term" value="F:ATP binding"/>
    <property type="evidence" value="ECO:0007669"/>
    <property type="project" value="UniProtKB-UniRule"/>
</dbReference>
<feature type="domain" description="GHMP kinase N-terminal" evidence="13">
    <location>
        <begin position="96"/>
        <end position="181"/>
    </location>
</feature>
<feature type="active site" description="Proton acceptor" evidence="11">
    <location>
        <position position="174"/>
    </location>
</feature>
<dbReference type="OrthoDB" id="250531at2"/>
<feature type="binding site" evidence="11">
    <location>
        <begin position="35"/>
        <end position="38"/>
    </location>
    <ligand>
        <name>substrate</name>
    </ligand>
</feature>
<dbReference type="NCBIfam" id="TIGR00131">
    <property type="entry name" value="gal_kin"/>
    <property type="match status" value="1"/>
</dbReference>
<dbReference type="GO" id="GO:0000287">
    <property type="term" value="F:magnesium ion binding"/>
    <property type="evidence" value="ECO:0007669"/>
    <property type="project" value="UniProtKB-UniRule"/>
</dbReference>
<dbReference type="PROSITE" id="PS00106">
    <property type="entry name" value="GALACTOKINASE"/>
    <property type="match status" value="1"/>
</dbReference>
<name>A0A3A3GB23_PANTH</name>
<dbReference type="Proteomes" id="UP000266177">
    <property type="component" value="Unassembled WGS sequence"/>
</dbReference>
<dbReference type="PIRSF" id="PIRSF000530">
    <property type="entry name" value="Galactokinase"/>
    <property type="match status" value="1"/>
</dbReference>
<dbReference type="GO" id="GO:0004335">
    <property type="term" value="F:galactokinase activity"/>
    <property type="evidence" value="ECO:0007669"/>
    <property type="project" value="UniProtKB-UniRule"/>
</dbReference>
<evidence type="ECO:0000313" key="16">
    <source>
        <dbReference type="EMBL" id="RJG18934.1"/>
    </source>
</evidence>
<dbReference type="EC" id="2.7.1.6" evidence="11 12"/>
<comment type="function">
    <text evidence="11">Catalyzes the transfer of the gamma-phosphate of ATP to D-galactose to form alpha-D-galactose-1-phosphate (Gal-1-P).</text>
</comment>
<dbReference type="InterPro" id="IPR020568">
    <property type="entry name" value="Ribosomal_Su5_D2-typ_SF"/>
</dbReference>
<keyword evidence="4 11" id="KW-0479">Metal-binding</keyword>
<keyword evidence="6 11" id="KW-0418">Kinase</keyword>
<feature type="binding site" evidence="11">
    <location>
        <position position="130"/>
    </location>
    <ligand>
        <name>Mg(2+)</name>
        <dbReference type="ChEBI" id="CHEBI:18420"/>
    </ligand>
</feature>
<dbReference type="FunFam" id="3.30.70.890:FF:000001">
    <property type="entry name" value="Galactokinase"/>
    <property type="match status" value="1"/>
</dbReference>
<dbReference type="EMBL" id="QYZD01000042">
    <property type="protein sequence ID" value="RJG18934.1"/>
    <property type="molecule type" value="Genomic_DNA"/>
</dbReference>
<dbReference type="Pfam" id="PF10509">
    <property type="entry name" value="GalKase_gal_bdg"/>
    <property type="match status" value="1"/>
</dbReference>
<feature type="binding site" evidence="11">
    <location>
        <position position="69"/>
    </location>
    <ligand>
        <name>ATP</name>
        <dbReference type="ChEBI" id="CHEBI:30616"/>
    </ligand>
</feature>
<feature type="domain" description="GHMP kinase C-terminal" evidence="14">
    <location>
        <begin position="286"/>
        <end position="366"/>
    </location>
</feature>
<evidence type="ECO:0000256" key="5">
    <source>
        <dbReference type="ARBA" id="ARBA00022741"/>
    </source>
</evidence>
<feature type="binding site" evidence="11">
    <location>
        <begin position="124"/>
        <end position="130"/>
    </location>
    <ligand>
        <name>ATP</name>
        <dbReference type="ChEBI" id="CHEBI:30616"/>
    </ligand>
</feature>
<keyword evidence="2 11" id="KW-0963">Cytoplasm</keyword>
<comment type="subcellular location">
    <subcellularLocation>
        <location evidence="11">Cytoplasm</location>
    </subcellularLocation>
</comment>
<evidence type="ECO:0000256" key="3">
    <source>
        <dbReference type="ARBA" id="ARBA00022679"/>
    </source>
</evidence>
<dbReference type="InterPro" id="IPR000705">
    <property type="entry name" value="Galactokinase"/>
</dbReference>
<keyword evidence="8 11" id="KW-0460">Magnesium</keyword>
<dbReference type="RefSeq" id="WP_119796338.1">
    <property type="nucleotide sequence ID" value="NZ_QYZD01000042.1"/>
</dbReference>
<evidence type="ECO:0000259" key="13">
    <source>
        <dbReference type="Pfam" id="PF00288"/>
    </source>
</evidence>
<keyword evidence="3 11" id="KW-0808">Transferase</keyword>
<gene>
    <name evidence="11" type="primary">galK</name>
    <name evidence="16" type="ORF">DQX05_26690</name>
</gene>
<dbReference type="PROSITE" id="PS00627">
    <property type="entry name" value="GHMP_KINASES_ATP"/>
    <property type="match status" value="1"/>
</dbReference>
<dbReference type="GO" id="GO:0006012">
    <property type="term" value="P:galactose metabolic process"/>
    <property type="evidence" value="ECO:0007669"/>
    <property type="project" value="UniProtKB-UniRule"/>
</dbReference>
<evidence type="ECO:0000313" key="17">
    <source>
        <dbReference type="Proteomes" id="UP000266177"/>
    </source>
</evidence>
<protein>
    <recommendedName>
        <fullName evidence="11 12">Galactokinase</fullName>
        <ecNumber evidence="11 12">2.7.1.6</ecNumber>
    </recommendedName>
    <alternativeName>
        <fullName evidence="11">Galactose kinase</fullName>
    </alternativeName>
</protein>
<dbReference type="PRINTS" id="PR00959">
    <property type="entry name" value="MEVGALKINASE"/>
</dbReference>
<dbReference type="AlphaFoldDB" id="A0A3A3GB23"/>
<evidence type="ECO:0000256" key="4">
    <source>
        <dbReference type="ARBA" id="ARBA00022723"/>
    </source>
</evidence>
<dbReference type="Gene3D" id="3.30.230.10">
    <property type="match status" value="1"/>
</dbReference>
<keyword evidence="5 11" id="KW-0547">Nucleotide-binding</keyword>
<evidence type="ECO:0000256" key="12">
    <source>
        <dbReference type="NCBIfam" id="TIGR00131"/>
    </source>
</evidence>
<sequence length="399" mass="44100">MDARQLAVHFEEQYGSSDDEVRFFHAPGRVNLIGEHIDYNGGYVLPAALEFGTTLLIRPRSDRMLRLSSTNFPYQLTVGADEAAHAKTGEWTDYPVGVIVELAKSGRALSRGYDILVHGDIPNGAGLSSSASLEVAAAYALLTLEGRPIDRTDIAQLSQRAENRFVGVNCGIMDQFAVANGKQDHAILLMCDTLEFKHVPFRTEGYKLVIGNTNKRRGLVDSKYNERRAQCDEAVRELRQAFPELELLAQLDAARYEANKHLIQDEAVRKRAAHVIAENERVLQSVEALQQHELERFGQLMIASHESLRDLYEVSCEELDVMVEEALRIEGTAGSRMTGAGFGGCTVSLVKESAVSRFIEQVGEAYQRRTGLTAEFYVCSVGDGVKEQDSSNKLAAEGE</sequence>
<feature type="site" description="Transition state stabilizer" evidence="11">
    <location>
        <position position="29"/>
    </location>
</feature>
<dbReference type="InterPro" id="IPR019741">
    <property type="entry name" value="Galactokinase_CS"/>
</dbReference>
<feature type="binding site" evidence="11">
    <location>
        <position position="224"/>
    </location>
    <ligand>
        <name>substrate</name>
    </ligand>
</feature>
<evidence type="ECO:0000256" key="7">
    <source>
        <dbReference type="ARBA" id="ARBA00022840"/>
    </source>
</evidence>
<organism evidence="16 17">
    <name type="scientific">Paenibacillus thiaminolyticus</name>
    <name type="common">Bacillus thiaminolyticus</name>
    <dbReference type="NCBI Taxonomy" id="49283"/>
    <lineage>
        <taxon>Bacteria</taxon>
        <taxon>Bacillati</taxon>
        <taxon>Bacillota</taxon>
        <taxon>Bacilli</taxon>
        <taxon>Bacillales</taxon>
        <taxon>Paenibacillaceae</taxon>
        <taxon>Paenibacillus</taxon>
    </lineage>
</organism>
<comment type="catalytic activity">
    <reaction evidence="11">
        <text>alpha-D-galactose + ATP = alpha-D-galactose 1-phosphate + ADP + H(+)</text>
        <dbReference type="Rhea" id="RHEA:13553"/>
        <dbReference type="ChEBI" id="CHEBI:15378"/>
        <dbReference type="ChEBI" id="CHEBI:28061"/>
        <dbReference type="ChEBI" id="CHEBI:30616"/>
        <dbReference type="ChEBI" id="CHEBI:58336"/>
        <dbReference type="ChEBI" id="CHEBI:456216"/>
        <dbReference type="EC" id="2.7.1.6"/>
    </reaction>
</comment>
<dbReference type="InterPro" id="IPR006206">
    <property type="entry name" value="Mevalonate/galactokinase"/>
</dbReference>
<dbReference type="InterPro" id="IPR006204">
    <property type="entry name" value="GHMP_kinase_N_dom"/>
</dbReference>
<evidence type="ECO:0000256" key="2">
    <source>
        <dbReference type="ARBA" id="ARBA00022490"/>
    </source>
</evidence>
<evidence type="ECO:0000256" key="11">
    <source>
        <dbReference type="HAMAP-Rule" id="MF_00246"/>
    </source>
</evidence>
<evidence type="ECO:0000259" key="15">
    <source>
        <dbReference type="Pfam" id="PF10509"/>
    </source>
</evidence>
<evidence type="ECO:0000256" key="6">
    <source>
        <dbReference type="ARBA" id="ARBA00022777"/>
    </source>
</evidence>
<dbReference type="SUPFAM" id="SSF55060">
    <property type="entry name" value="GHMP Kinase, C-terminal domain"/>
    <property type="match status" value="1"/>
</dbReference>
<comment type="caution">
    <text evidence="16">The sequence shown here is derived from an EMBL/GenBank/DDBJ whole genome shotgun (WGS) entry which is preliminary data.</text>
</comment>
<comment type="similarity">
    <text evidence="1 11">Belongs to the GHMP kinase family. GalK subfamily.</text>
</comment>
<evidence type="ECO:0000259" key="14">
    <source>
        <dbReference type="Pfam" id="PF08544"/>
    </source>
</evidence>
<dbReference type="InterPro" id="IPR006203">
    <property type="entry name" value="GHMP_knse_ATP-bd_CS"/>
</dbReference>
<keyword evidence="9 11" id="KW-0299">Galactose metabolism</keyword>
<dbReference type="InterPro" id="IPR014721">
    <property type="entry name" value="Ribsml_uS5_D2-typ_fold_subgr"/>
</dbReference>
<feature type="binding site" evidence="11">
    <location>
        <position position="162"/>
    </location>
    <ligand>
        <name>Mg(2+)</name>
        <dbReference type="ChEBI" id="CHEBI:18420"/>
    </ligand>
</feature>
<reference evidence="16 17" key="1">
    <citation type="submission" date="2018-09" db="EMBL/GenBank/DDBJ databases">
        <title>Paenibacillus SK2017-BO5.</title>
        <authorList>
            <person name="Piskunova J.V."/>
            <person name="Dubiley S.A."/>
            <person name="Severinov K.V."/>
        </authorList>
    </citation>
    <scope>NUCLEOTIDE SEQUENCE [LARGE SCALE GENOMIC DNA]</scope>
    <source>
        <strain evidence="16 17">BO5</strain>
    </source>
</reference>
<evidence type="ECO:0000256" key="10">
    <source>
        <dbReference type="ARBA" id="ARBA00023277"/>
    </source>
</evidence>
<dbReference type="SUPFAM" id="SSF54211">
    <property type="entry name" value="Ribosomal protein S5 domain 2-like"/>
    <property type="match status" value="1"/>
</dbReference>
<dbReference type="PRINTS" id="PR00473">
    <property type="entry name" value="GALCTOKINASE"/>
</dbReference>
<dbReference type="HAMAP" id="MF_00246">
    <property type="entry name" value="Galactokinase"/>
    <property type="match status" value="1"/>
</dbReference>
<dbReference type="NCBIfam" id="NF003705">
    <property type="entry name" value="PRK05322.1"/>
    <property type="match status" value="1"/>
</dbReference>
<evidence type="ECO:0000256" key="9">
    <source>
        <dbReference type="ARBA" id="ARBA00023144"/>
    </source>
</evidence>
<dbReference type="InterPro" id="IPR013750">
    <property type="entry name" value="GHMP_kinase_C_dom"/>
</dbReference>
<dbReference type="GO" id="GO:0005829">
    <property type="term" value="C:cytosol"/>
    <property type="evidence" value="ECO:0007669"/>
    <property type="project" value="TreeGrafter"/>
</dbReference>
<dbReference type="PANTHER" id="PTHR10457">
    <property type="entry name" value="MEVALONATE KINASE/GALACTOKINASE"/>
    <property type="match status" value="1"/>
</dbReference>
<dbReference type="InterPro" id="IPR022963">
    <property type="entry name" value="Galactokinase_bac"/>
</dbReference>
<keyword evidence="7 11" id="KW-0067">ATP-binding</keyword>